<dbReference type="OrthoDB" id="6435248at2759"/>
<gene>
    <name evidence="2" type="primary">AVEN_218316_1</name>
    <name evidence="2" type="ORF">NPIL_29821</name>
    <name evidence="3" type="ORF">NPIL_607491</name>
</gene>
<comment type="caution">
    <text evidence="2">The sequence shown here is derived from an EMBL/GenBank/DDBJ whole genome shotgun (WGS) entry which is preliminary data.</text>
</comment>
<organism evidence="2 4">
    <name type="scientific">Nephila pilipes</name>
    <name type="common">Giant wood spider</name>
    <name type="synonym">Nephila maculata</name>
    <dbReference type="NCBI Taxonomy" id="299642"/>
    <lineage>
        <taxon>Eukaryota</taxon>
        <taxon>Metazoa</taxon>
        <taxon>Ecdysozoa</taxon>
        <taxon>Arthropoda</taxon>
        <taxon>Chelicerata</taxon>
        <taxon>Arachnida</taxon>
        <taxon>Araneae</taxon>
        <taxon>Araneomorphae</taxon>
        <taxon>Entelegynae</taxon>
        <taxon>Araneoidea</taxon>
        <taxon>Nephilidae</taxon>
        <taxon>Nephila</taxon>
    </lineage>
</organism>
<protein>
    <recommendedName>
        <fullName evidence="1">Mutator-like transposase domain-containing protein</fullName>
    </recommendedName>
</protein>
<proteinExistence type="predicted"/>
<accession>A0A8X6MN71</accession>
<dbReference type="InterPro" id="IPR049012">
    <property type="entry name" value="Mutator_transp_dom"/>
</dbReference>
<dbReference type="Pfam" id="PF20700">
    <property type="entry name" value="Mutator"/>
    <property type="match status" value="1"/>
</dbReference>
<dbReference type="Proteomes" id="UP000887013">
    <property type="component" value="Unassembled WGS sequence"/>
</dbReference>
<evidence type="ECO:0000259" key="1">
    <source>
        <dbReference type="Pfam" id="PF20700"/>
    </source>
</evidence>
<dbReference type="AlphaFoldDB" id="A0A8X6MN71"/>
<reference evidence="2" key="1">
    <citation type="submission" date="2020-08" db="EMBL/GenBank/DDBJ databases">
        <title>Multicomponent nature underlies the extraordinary mechanical properties of spider dragline silk.</title>
        <authorList>
            <person name="Kono N."/>
            <person name="Nakamura H."/>
            <person name="Mori M."/>
            <person name="Yoshida Y."/>
            <person name="Ohtoshi R."/>
            <person name="Malay A.D."/>
            <person name="Moran D.A.P."/>
            <person name="Tomita M."/>
            <person name="Numata K."/>
            <person name="Arakawa K."/>
        </authorList>
    </citation>
    <scope>NUCLEOTIDE SEQUENCE</scope>
</reference>
<evidence type="ECO:0000313" key="2">
    <source>
        <dbReference type="EMBL" id="GFS69179.1"/>
    </source>
</evidence>
<evidence type="ECO:0000313" key="4">
    <source>
        <dbReference type="Proteomes" id="UP000887013"/>
    </source>
</evidence>
<dbReference type="EMBL" id="BMAW01025233">
    <property type="protein sequence ID" value="GFT91513.1"/>
    <property type="molecule type" value="Genomic_DNA"/>
</dbReference>
<evidence type="ECO:0000313" key="3">
    <source>
        <dbReference type="EMBL" id="GFT91513.1"/>
    </source>
</evidence>
<keyword evidence="4" id="KW-1185">Reference proteome</keyword>
<sequence>MTSSSKTCTPSTSNTDIIIEHSLSGKSIVNTSHFVSCIQSLNNHGPFQCSFSNMKIISEVKKGLSSGLKMKFEMCHFRKTVWTEDPGCKKIPVNTAVVSGRMKIGGGLANLEEFLSTLDISPLSSNTYQKEHDNIATA</sequence>
<name>A0A8X6MN71_NEPPI</name>
<dbReference type="EMBL" id="BMAW01095206">
    <property type="protein sequence ID" value="GFS69179.1"/>
    <property type="molecule type" value="Genomic_DNA"/>
</dbReference>
<feature type="domain" description="Mutator-like transposase" evidence="1">
    <location>
        <begin position="26"/>
        <end position="137"/>
    </location>
</feature>